<keyword evidence="3" id="KW-1185">Reference proteome</keyword>
<sequence length="67" mass="7440">MKIFLDLRVNIGLVLTIIGIIIFLTGLIAKPELESLHGVNINLIWGIVTTIVGAFFLGLYFKNPDQE</sequence>
<reference evidence="2 3" key="1">
    <citation type="submission" date="2015-01" db="EMBL/GenBank/DDBJ databases">
        <title>Draft genome sequences of the supercritical CO2 tolerant bacteria Bacillus subterraneus MITOT1 and Bacillus cereus MIT0214.</title>
        <authorList>
            <person name="Peet K.C."/>
            <person name="Thompson J.R."/>
        </authorList>
    </citation>
    <scope>NUCLEOTIDE SEQUENCE [LARGE SCALE GENOMIC DNA]</scope>
    <source>
        <strain evidence="2 3">MITOT1</strain>
    </source>
</reference>
<dbReference type="EMBL" id="JXIQ01000077">
    <property type="protein sequence ID" value="KIY22194.1"/>
    <property type="molecule type" value="Genomic_DNA"/>
</dbReference>
<feature type="transmembrane region" description="Helical" evidence="1">
    <location>
        <begin position="7"/>
        <end position="29"/>
    </location>
</feature>
<accession>A0A0D6Z8R2</accession>
<keyword evidence="1" id="KW-0472">Membrane</keyword>
<name>A0A0D6Z8R2_9BACI</name>
<dbReference type="PATRIC" id="fig|285983.3.peg.508"/>
<protein>
    <submittedName>
        <fullName evidence="2">Uncharacterized protein</fullName>
    </submittedName>
</protein>
<evidence type="ECO:0000313" key="3">
    <source>
        <dbReference type="Proteomes" id="UP000032512"/>
    </source>
</evidence>
<keyword evidence="1" id="KW-1133">Transmembrane helix</keyword>
<comment type="caution">
    <text evidence="2">The sequence shown here is derived from an EMBL/GenBank/DDBJ whole genome shotgun (WGS) entry which is preliminary data.</text>
</comment>
<dbReference type="AlphaFoldDB" id="A0A0D6Z8R2"/>
<organism evidence="2 3">
    <name type="scientific">Mesobacillus subterraneus</name>
    <dbReference type="NCBI Taxonomy" id="285983"/>
    <lineage>
        <taxon>Bacteria</taxon>
        <taxon>Bacillati</taxon>
        <taxon>Bacillota</taxon>
        <taxon>Bacilli</taxon>
        <taxon>Bacillales</taxon>
        <taxon>Bacillaceae</taxon>
        <taxon>Mesobacillus</taxon>
    </lineage>
</organism>
<evidence type="ECO:0000256" key="1">
    <source>
        <dbReference type="SAM" id="Phobius"/>
    </source>
</evidence>
<dbReference type="RefSeq" id="WP_044393339.1">
    <property type="nucleotide sequence ID" value="NZ_JXIQ01000077.1"/>
</dbReference>
<gene>
    <name evidence="2" type="ORF">UB32_09810</name>
</gene>
<dbReference type="Proteomes" id="UP000032512">
    <property type="component" value="Unassembled WGS sequence"/>
</dbReference>
<feature type="transmembrane region" description="Helical" evidence="1">
    <location>
        <begin position="41"/>
        <end position="61"/>
    </location>
</feature>
<keyword evidence="1" id="KW-0812">Transmembrane</keyword>
<dbReference type="OrthoDB" id="2943230at2"/>
<proteinExistence type="predicted"/>
<evidence type="ECO:0000313" key="2">
    <source>
        <dbReference type="EMBL" id="KIY22194.1"/>
    </source>
</evidence>